<dbReference type="RefSeq" id="WP_413259740.1">
    <property type="nucleotide sequence ID" value="NZ_JBHFNS010000087.1"/>
</dbReference>
<reference evidence="1 2" key="1">
    <citation type="submission" date="2024-09" db="EMBL/GenBank/DDBJ databases">
        <title>Floridaenema gen nov. (Aerosakkonemataceae, Aerosakkonematales ord. nov., Cyanobacteria) from benthic tropical and subtropical fresh waters, with the description of four new species.</title>
        <authorList>
            <person name="Moretto J.A."/>
            <person name="Berthold D.E."/>
            <person name="Lefler F.W."/>
            <person name="Huang I.-S."/>
            <person name="Laughinghouse H. IV."/>
        </authorList>
    </citation>
    <scope>NUCLEOTIDE SEQUENCE [LARGE SCALE GENOMIC DNA]</scope>
    <source>
        <strain evidence="1 2">BLCC-F154</strain>
    </source>
</reference>
<gene>
    <name evidence="1" type="ORF">ACE1B6_23670</name>
</gene>
<sequence>MGYAIAVQKQQYKTYILTDQKAQSRIEVVPERGGIITRWQLRDEEILYLDAERFANPDLTVRGGIPILFPICGNLPDNTYSIHSKDYQLKQHGFARDLPWEVIDQETQECASITLRLHSNDQTKQLYPFDFEVVFTYQLKGNTLEIRQSYTNNSAESMPFSTGLHPYFATADKTQLEFQIPSTQYQDQRNKTIHSFTGSFDYQSDEIDVEFRDLTDVSASVTDKSRKLHLHLSYDDTYSRVVFWTVKGKDFYCLEPWTAPRNAMNTGEQLIILEPEASLETVVALTVTLS</sequence>
<dbReference type="InterPro" id="IPR014718">
    <property type="entry name" value="GH-type_carb-bd"/>
</dbReference>
<dbReference type="SUPFAM" id="SSF74650">
    <property type="entry name" value="Galactose mutarotase-like"/>
    <property type="match status" value="1"/>
</dbReference>
<name>A0ABV4YHE6_9CYAN</name>
<organism evidence="1 2">
    <name type="scientific">Floridaenema fluviatile BLCC-F154</name>
    <dbReference type="NCBI Taxonomy" id="3153640"/>
    <lineage>
        <taxon>Bacteria</taxon>
        <taxon>Bacillati</taxon>
        <taxon>Cyanobacteriota</taxon>
        <taxon>Cyanophyceae</taxon>
        <taxon>Oscillatoriophycideae</taxon>
        <taxon>Aerosakkonematales</taxon>
        <taxon>Aerosakkonemataceae</taxon>
        <taxon>Floridanema</taxon>
        <taxon>Floridanema fluviatile</taxon>
    </lineage>
</organism>
<proteinExistence type="predicted"/>
<accession>A0ABV4YHE6</accession>
<protein>
    <submittedName>
        <fullName evidence="1">Aldose epimerase</fullName>
    </submittedName>
</protein>
<comment type="caution">
    <text evidence="1">The sequence shown here is derived from an EMBL/GenBank/DDBJ whole genome shotgun (WGS) entry which is preliminary data.</text>
</comment>
<dbReference type="EMBL" id="JBHFNS010000087">
    <property type="protein sequence ID" value="MFB2938257.1"/>
    <property type="molecule type" value="Genomic_DNA"/>
</dbReference>
<dbReference type="Proteomes" id="UP001576776">
    <property type="component" value="Unassembled WGS sequence"/>
</dbReference>
<dbReference type="PANTHER" id="PTHR11122">
    <property type="entry name" value="APOSPORY-ASSOCIATED PROTEIN C-RELATED"/>
    <property type="match status" value="1"/>
</dbReference>
<dbReference type="CDD" id="cd09025">
    <property type="entry name" value="Aldose_epim_Slr1438"/>
    <property type="match status" value="1"/>
</dbReference>
<dbReference type="InterPro" id="IPR011013">
    <property type="entry name" value="Gal_mutarotase_sf_dom"/>
</dbReference>
<dbReference type="PANTHER" id="PTHR11122:SF13">
    <property type="entry name" value="GLUCOSE-6-PHOSPHATE 1-EPIMERASE"/>
    <property type="match status" value="1"/>
</dbReference>
<dbReference type="InterPro" id="IPR008183">
    <property type="entry name" value="Aldose_1/G6P_1-epimerase"/>
</dbReference>
<evidence type="ECO:0000313" key="1">
    <source>
        <dbReference type="EMBL" id="MFB2938257.1"/>
    </source>
</evidence>
<dbReference type="Gene3D" id="2.70.98.10">
    <property type="match status" value="1"/>
</dbReference>
<keyword evidence="2" id="KW-1185">Reference proteome</keyword>
<evidence type="ECO:0000313" key="2">
    <source>
        <dbReference type="Proteomes" id="UP001576776"/>
    </source>
</evidence>
<dbReference type="Pfam" id="PF01263">
    <property type="entry name" value="Aldose_epim"/>
    <property type="match status" value="1"/>
</dbReference>